<evidence type="ECO:0000259" key="1">
    <source>
        <dbReference type="Pfam" id="PF00188"/>
    </source>
</evidence>
<dbReference type="eggNOG" id="COG2340">
    <property type="taxonomic scope" value="Bacteria"/>
</dbReference>
<accession>I4CDL0</accession>
<sequence length="191" mass="21671">MIRIPKEEILFIVTVVIISSFVNLLECSGQAARKSAPQKKNEPKSWSARQMEQIEKSIVHYTNRERVKKGLKPLQPSDALKYTAGKHTEHMCEAQLLAHEDEAFPQEWRTLSQRLKIANVRAGAENVAYRTIEAKGDTWAEEVVKGWMKSPPHRKNILDKSQKYIGVTVLPCKNEIGYTTQVFSPNPGSMP</sequence>
<protein>
    <submittedName>
        <fullName evidence="2">Cysteine-rich secretory protein family</fullName>
    </submittedName>
</protein>
<dbReference type="Pfam" id="PF00188">
    <property type="entry name" value="CAP"/>
    <property type="match status" value="1"/>
</dbReference>
<reference evidence="3" key="1">
    <citation type="submission" date="2012-06" db="EMBL/GenBank/DDBJ databases">
        <title>Complete sequence of chromosome of Desulfomonile tiedjei DSM 6799.</title>
        <authorList>
            <person name="Lucas S."/>
            <person name="Copeland A."/>
            <person name="Lapidus A."/>
            <person name="Glavina del Rio T."/>
            <person name="Dalin E."/>
            <person name="Tice H."/>
            <person name="Bruce D."/>
            <person name="Goodwin L."/>
            <person name="Pitluck S."/>
            <person name="Peters L."/>
            <person name="Ovchinnikova G."/>
            <person name="Zeytun A."/>
            <person name="Lu M."/>
            <person name="Kyrpides N."/>
            <person name="Mavromatis K."/>
            <person name="Ivanova N."/>
            <person name="Brettin T."/>
            <person name="Detter J.C."/>
            <person name="Han C."/>
            <person name="Larimer F."/>
            <person name="Land M."/>
            <person name="Hauser L."/>
            <person name="Markowitz V."/>
            <person name="Cheng J.-F."/>
            <person name="Hugenholtz P."/>
            <person name="Woyke T."/>
            <person name="Wu D."/>
            <person name="Spring S."/>
            <person name="Schroeder M."/>
            <person name="Brambilla E."/>
            <person name="Klenk H.-P."/>
            <person name="Eisen J.A."/>
        </authorList>
    </citation>
    <scope>NUCLEOTIDE SEQUENCE [LARGE SCALE GENOMIC DNA]</scope>
    <source>
        <strain evidence="3">ATCC 49306 / DSM 6799 / DCB-1</strain>
    </source>
</reference>
<dbReference type="HOGENOM" id="CLU_048111_3_2_7"/>
<dbReference type="EMBL" id="CP003360">
    <property type="protein sequence ID" value="AFM27651.1"/>
    <property type="molecule type" value="Genomic_DNA"/>
</dbReference>
<dbReference type="SUPFAM" id="SSF55797">
    <property type="entry name" value="PR-1-like"/>
    <property type="match status" value="1"/>
</dbReference>
<dbReference type="OrthoDB" id="68195at2"/>
<dbReference type="PANTHER" id="PTHR31157:SF1">
    <property type="entry name" value="SCP DOMAIN-CONTAINING PROTEIN"/>
    <property type="match status" value="1"/>
</dbReference>
<organism evidence="2 3">
    <name type="scientific">Desulfomonile tiedjei (strain ATCC 49306 / DSM 6799 / DCB-1)</name>
    <dbReference type="NCBI Taxonomy" id="706587"/>
    <lineage>
        <taxon>Bacteria</taxon>
        <taxon>Pseudomonadati</taxon>
        <taxon>Thermodesulfobacteriota</taxon>
        <taxon>Desulfomonilia</taxon>
        <taxon>Desulfomonilales</taxon>
        <taxon>Desulfomonilaceae</taxon>
        <taxon>Desulfomonile</taxon>
    </lineage>
</organism>
<gene>
    <name evidence="2" type="ordered locus">Desti_5041</name>
</gene>
<dbReference type="KEGG" id="dti:Desti_5041"/>
<dbReference type="InterPro" id="IPR014044">
    <property type="entry name" value="CAP_dom"/>
</dbReference>
<dbReference type="AlphaFoldDB" id="I4CDL0"/>
<evidence type="ECO:0000313" key="2">
    <source>
        <dbReference type="EMBL" id="AFM27651.1"/>
    </source>
</evidence>
<dbReference type="CDD" id="cd05379">
    <property type="entry name" value="CAP_bacterial"/>
    <property type="match status" value="1"/>
</dbReference>
<dbReference type="Gene3D" id="3.40.33.10">
    <property type="entry name" value="CAP"/>
    <property type="match status" value="1"/>
</dbReference>
<dbReference type="RefSeq" id="WP_014812754.1">
    <property type="nucleotide sequence ID" value="NC_018025.1"/>
</dbReference>
<name>I4CDL0_DESTA</name>
<keyword evidence="3" id="KW-1185">Reference proteome</keyword>
<dbReference type="InterPro" id="IPR035940">
    <property type="entry name" value="CAP_sf"/>
</dbReference>
<evidence type="ECO:0000313" key="3">
    <source>
        <dbReference type="Proteomes" id="UP000006055"/>
    </source>
</evidence>
<dbReference type="Proteomes" id="UP000006055">
    <property type="component" value="Chromosome"/>
</dbReference>
<feature type="domain" description="SCP" evidence="1">
    <location>
        <begin position="60"/>
        <end position="183"/>
    </location>
</feature>
<dbReference type="PANTHER" id="PTHR31157">
    <property type="entry name" value="SCP DOMAIN-CONTAINING PROTEIN"/>
    <property type="match status" value="1"/>
</dbReference>
<dbReference type="STRING" id="706587.Desti_5041"/>
<proteinExistence type="predicted"/>